<accession>A0A388SD17</accession>
<gene>
    <name evidence="2" type="ORF">FisN_27Lh019</name>
</gene>
<dbReference type="EMBL" id="BDSP01000069">
    <property type="protein sequence ID" value="GBO90610.1"/>
    <property type="molecule type" value="Genomic_DNA"/>
</dbReference>
<dbReference type="AlphaFoldDB" id="A0A388SD17"/>
<evidence type="ECO:0000313" key="3">
    <source>
        <dbReference type="Proteomes" id="UP000198406"/>
    </source>
</evidence>
<organism evidence="2 3">
    <name type="scientific">Fistulifera solaris</name>
    <name type="common">Oleaginous diatom</name>
    <dbReference type="NCBI Taxonomy" id="1519565"/>
    <lineage>
        <taxon>Eukaryota</taxon>
        <taxon>Sar</taxon>
        <taxon>Stramenopiles</taxon>
        <taxon>Ochrophyta</taxon>
        <taxon>Bacillariophyta</taxon>
        <taxon>Bacillariophyceae</taxon>
        <taxon>Bacillariophycidae</taxon>
        <taxon>Naviculales</taxon>
        <taxon>Naviculaceae</taxon>
        <taxon>Fistulifera</taxon>
    </lineage>
</organism>
<dbReference type="InParanoid" id="A0A388SD17"/>
<reference evidence="2 3" key="1">
    <citation type="journal article" date="2015" name="Plant Cell">
        <title>Oil accumulation by the oleaginous diatom Fistulifera solaris as revealed by the genome and transcriptome.</title>
        <authorList>
            <person name="Tanaka T."/>
            <person name="Maeda Y."/>
            <person name="Veluchamy A."/>
            <person name="Tanaka M."/>
            <person name="Abida H."/>
            <person name="Marechal E."/>
            <person name="Bowler C."/>
            <person name="Muto M."/>
            <person name="Sunaga Y."/>
            <person name="Tanaka M."/>
            <person name="Yoshino T."/>
            <person name="Taniguchi T."/>
            <person name="Fukuda Y."/>
            <person name="Nemoto M."/>
            <person name="Matsumoto M."/>
            <person name="Wong P.S."/>
            <person name="Aburatani S."/>
            <person name="Fujibuchi W."/>
        </authorList>
    </citation>
    <scope>NUCLEOTIDE SEQUENCE [LARGE SCALE GENOMIC DNA]</scope>
    <source>
        <strain evidence="2 3">JPCC DA0580</strain>
    </source>
</reference>
<name>A0A388SD17_FISSO</name>
<keyword evidence="3" id="KW-1185">Reference proteome</keyword>
<evidence type="ECO:0000313" key="2">
    <source>
        <dbReference type="EMBL" id="GBO90610.1"/>
    </source>
</evidence>
<sequence>MVGIGSKLDRRTFSSSYNTKQPGVRVRGSGTGTECGKRKTDKVNLGAIPEAKNATMSEQQQVDIDANDRTDDDSAKLEDLQQELKDHSAAFKPETATHAEKVHFRRVRNAIYSRIKYRRRNRLMKTLSAQKADLESRNHLIREQNTKLEQYINVAKTIAENREGHAQSQYSHLLTSQAILALERMRHGAQINPPPPRRLLFESLPSRFTDPVQAAAVQGLSAQRLQQEFSQGRMPEGLSLLSLQNQLLGENSLCLLATPPEYAASRIPAGSSTLSLEDLELLNARVAHHQESTGAGVGGNPFLNSLEGILGPFTQSHRSANEIMLDLLSVEIIQLELDRRLSGNADPGLDSFFQGIAVKLLRTVDDLKTRSAISPPESLRGEIEIVRLSVDLIRSFGCGRTSFNLT</sequence>
<proteinExistence type="predicted"/>
<comment type="caution">
    <text evidence="2">The sequence shown here is derived from an EMBL/GenBank/DDBJ whole genome shotgun (WGS) entry which is preliminary data.</text>
</comment>
<dbReference type="Proteomes" id="UP000198406">
    <property type="component" value="Unassembled WGS sequence"/>
</dbReference>
<protein>
    <submittedName>
        <fullName evidence="2">Uncharacterized protein</fullName>
    </submittedName>
</protein>
<feature type="region of interest" description="Disordered" evidence="1">
    <location>
        <begin position="1"/>
        <end position="73"/>
    </location>
</feature>
<evidence type="ECO:0000256" key="1">
    <source>
        <dbReference type="SAM" id="MobiDB-lite"/>
    </source>
</evidence>